<comment type="caution">
    <text evidence="2">The sequence shown here is derived from an EMBL/GenBank/DDBJ whole genome shotgun (WGS) entry which is preliminary data.</text>
</comment>
<dbReference type="PANTHER" id="PTHR30432">
    <property type="entry name" value="TRANSCRIPTIONAL REGULATOR MODE"/>
    <property type="match status" value="1"/>
</dbReference>
<dbReference type="Gene3D" id="1.10.10.10">
    <property type="entry name" value="Winged helix-like DNA-binding domain superfamily/Winged helix DNA-binding domain"/>
    <property type="match status" value="1"/>
</dbReference>
<evidence type="ECO:0000313" key="3">
    <source>
        <dbReference type="Proteomes" id="UP000244081"/>
    </source>
</evidence>
<keyword evidence="3" id="KW-1185">Reference proteome</keyword>
<organism evidence="2 3">
    <name type="scientific">Breoghania corrubedonensis</name>
    <dbReference type="NCBI Taxonomy" id="665038"/>
    <lineage>
        <taxon>Bacteria</taxon>
        <taxon>Pseudomonadati</taxon>
        <taxon>Pseudomonadota</taxon>
        <taxon>Alphaproteobacteria</taxon>
        <taxon>Hyphomicrobiales</taxon>
        <taxon>Stappiaceae</taxon>
        <taxon>Breoghania</taxon>
    </lineage>
</organism>
<dbReference type="InterPro" id="IPR000847">
    <property type="entry name" value="LysR_HTH_N"/>
</dbReference>
<gene>
    <name evidence="2" type="ORF">C8N35_107131</name>
</gene>
<reference evidence="2 3" key="1">
    <citation type="submission" date="2018-04" db="EMBL/GenBank/DDBJ databases">
        <title>Genomic Encyclopedia of Archaeal and Bacterial Type Strains, Phase II (KMG-II): from individual species to whole genera.</title>
        <authorList>
            <person name="Goeker M."/>
        </authorList>
    </citation>
    <scope>NUCLEOTIDE SEQUENCE [LARGE SCALE GENOMIC DNA]</scope>
    <source>
        <strain evidence="2 3">DSM 23382</strain>
    </source>
</reference>
<accession>A0A2T5V6N9</accession>
<dbReference type="EMBL" id="QAYG01000007">
    <property type="protein sequence ID" value="PTW59418.1"/>
    <property type="molecule type" value="Genomic_DNA"/>
</dbReference>
<dbReference type="AlphaFoldDB" id="A0A2T5V6N9"/>
<feature type="domain" description="HTH lysR-type" evidence="1">
    <location>
        <begin position="28"/>
        <end position="85"/>
    </location>
</feature>
<dbReference type="InterPro" id="IPR051815">
    <property type="entry name" value="Molybdate_resp_trans_reg"/>
</dbReference>
<dbReference type="GO" id="GO:0003700">
    <property type="term" value="F:DNA-binding transcription factor activity"/>
    <property type="evidence" value="ECO:0007669"/>
    <property type="project" value="InterPro"/>
</dbReference>
<dbReference type="Proteomes" id="UP000244081">
    <property type="component" value="Unassembled WGS sequence"/>
</dbReference>
<dbReference type="Pfam" id="PF00126">
    <property type="entry name" value="HTH_1"/>
    <property type="match status" value="1"/>
</dbReference>
<dbReference type="InterPro" id="IPR036390">
    <property type="entry name" value="WH_DNA-bd_sf"/>
</dbReference>
<dbReference type="RefSeq" id="WP_107990944.1">
    <property type="nucleotide sequence ID" value="NZ_QAYG01000007.1"/>
</dbReference>
<protein>
    <submittedName>
        <fullName evidence="2">Molybdate transport system regulatory protein</fullName>
    </submittedName>
</protein>
<dbReference type="InterPro" id="IPR036388">
    <property type="entry name" value="WH-like_DNA-bd_sf"/>
</dbReference>
<dbReference type="SUPFAM" id="SSF46785">
    <property type="entry name" value="Winged helix' DNA-binding domain"/>
    <property type="match status" value="1"/>
</dbReference>
<proteinExistence type="predicted"/>
<evidence type="ECO:0000313" key="2">
    <source>
        <dbReference type="EMBL" id="PTW59418.1"/>
    </source>
</evidence>
<name>A0A2T5V6N9_9HYPH</name>
<evidence type="ECO:0000259" key="1">
    <source>
        <dbReference type="Pfam" id="PF00126"/>
    </source>
</evidence>
<dbReference type="OrthoDB" id="9800709at2"/>
<dbReference type="PANTHER" id="PTHR30432:SF1">
    <property type="entry name" value="DNA-BINDING TRANSCRIPTIONAL DUAL REGULATOR MODE"/>
    <property type="match status" value="1"/>
</dbReference>
<sequence length="136" mass="14490">MTDFPKSRIRLVLAPGVALGPGKADLLEGIRETGSIRAAGNRQSMSYKRAWNLVGELNRIFRTPLVETEKGGAKGGGARLTEAGEAVLSHFRGMERALAEAAAADIAALQAMVEPGAATLRTRDDDSTLEDRKDDV</sequence>